<dbReference type="InterPro" id="IPR000843">
    <property type="entry name" value="HTH_LacI"/>
</dbReference>
<dbReference type="GO" id="GO:0000976">
    <property type="term" value="F:transcription cis-regulatory region binding"/>
    <property type="evidence" value="ECO:0007669"/>
    <property type="project" value="TreeGrafter"/>
</dbReference>
<dbReference type="PANTHER" id="PTHR30146:SF148">
    <property type="entry name" value="HTH-TYPE TRANSCRIPTIONAL REPRESSOR PURR-RELATED"/>
    <property type="match status" value="1"/>
</dbReference>
<keyword evidence="4" id="KW-0804">Transcription</keyword>
<evidence type="ECO:0000313" key="7">
    <source>
        <dbReference type="Proteomes" id="UP000182589"/>
    </source>
</evidence>
<dbReference type="Pfam" id="PF00356">
    <property type="entry name" value="LacI"/>
    <property type="match status" value="1"/>
</dbReference>
<dbReference type="CDD" id="cd01392">
    <property type="entry name" value="HTH_LacI"/>
    <property type="match status" value="1"/>
</dbReference>
<reference evidence="7" key="1">
    <citation type="submission" date="2016-10" db="EMBL/GenBank/DDBJ databases">
        <authorList>
            <person name="Varghese N."/>
        </authorList>
    </citation>
    <scope>NUCLEOTIDE SEQUENCE [LARGE SCALE GENOMIC DNA]</scope>
    <source>
        <strain evidence="7">DSM 12489</strain>
    </source>
</reference>
<gene>
    <name evidence="6" type="ORF">SAMN04489725_103193</name>
</gene>
<dbReference type="EMBL" id="FNOJ01000003">
    <property type="protein sequence ID" value="SDW24458.1"/>
    <property type="molecule type" value="Genomic_DNA"/>
</dbReference>
<dbReference type="Gene3D" id="1.10.260.40">
    <property type="entry name" value="lambda repressor-like DNA-binding domains"/>
    <property type="match status" value="1"/>
</dbReference>
<evidence type="ECO:0000256" key="4">
    <source>
        <dbReference type="ARBA" id="ARBA00023163"/>
    </source>
</evidence>
<evidence type="ECO:0000256" key="3">
    <source>
        <dbReference type="ARBA" id="ARBA00023125"/>
    </source>
</evidence>
<keyword evidence="3" id="KW-0238">DNA-binding</keyword>
<evidence type="ECO:0000256" key="1">
    <source>
        <dbReference type="ARBA" id="ARBA00022491"/>
    </source>
</evidence>
<dbReference type="GO" id="GO:0003700">
    <property type="term" value="F:DNA-binding transcription factor activity"/>
    <property type="evidence" value="ECO:0007669"/>
    <property type="project" value="TreeGrafter"/>
</dbReference>
<feature type="domain" description="HTH lacI-type" evidence="5">
    <location>
        <begin position="11"/>
        <end position="65"/>
    </location>
</feature>
<sequence length="365" mass="40271">MKGVMDMAKKVTMQQIAEQAGVSKYAVSKALSGQAGVSEETRERIVKIATQLGYFLQDNRGNVRKSGTAKEKGKANTIVVLLPNVRMQNRASSFWGRIVDGISTAVTERGYGTILVTEHSPENFLQVLNPSGVLGVIGVGLVATSLLLEIRNMGLPFVLIDHEDESVPSDTVFVNNFDISRQLTHFLLGQGHRHLQFVGDPCFAQSFRHRWLGFRTALEERDIPLRQSNELVGTLGVTRDEHIAGLTRIVSQLMRGGDMPTAFVCANDSLAISVVTMLREMDIDVPVDVSVTGFDDIDDASEIRPALTTVYVDKKQMGARAVDLLMRRIDHPDAPREKLHICGEIVLRDSTAAPAERWHQADREA</sequence>
<evidence type="ECO:0000256" key="2">
    <source>
        <dbReference type="ARBA" id="ARBA00023015"/>
    </source>
</evidence>
<dbReference type="SUPFAM" id="SSF53822">
    <property type="entry name" value="Periplasmic binding protein-like I"/>
    <property type="match status" value="1"/>
</dbReference>
<keyword evidence="2" id="KW-0805">Transcription regulation</keyword>
<dbReference type="InterPro" id="IPR046335">
    <property type="entry name" value="LacI/GalR-like_sensor"/>
</dbReference>
<name>A0A1H2RYT1_9BACL</name>
<dbReference type="SUPFAM" id="SSF47413">
    <property type="entry name" value="lambda repressor-like DNA-binding domains"/>
    <property type="match status" value="1"/>
</dbReference>
<dbReference type="AlphaFoldDB" id="A0A1H2RYT1"/>
<keyword evidence="7" id="KW-1185">Reference proteome</keyword>
<keyword evidence="1" id="KW-0678">Repressor</keyword>
<dbReference type="Gene3D" id="3.40.50.2300">
    <property type="match status" value="2"/>
</dbReference>
<evidence type="ECO:0000313" key="6">
    <source>
        <dbReference type="EMBL" id="SDW24458.1"/>
    </source>
</evidence>
<dbReference type="SMART" id="SM00354">
    <property type="entry name" value="HTH_LACI"/>
    <property type="match status" value="1"/>
</dbReference>
<accession>A0A1H2RYT1</accession>
<protein>
    <submittedName>
        <fullName evidence="6">Transcriptional regulator, LacI family</fullName>
    </submittedName>
</protein>
<dbReference type="InterPro" id="IPR010982">
    <property type="entry name" value="Lambda_DNA-bd_dom_sf"/>
</dbReference>
<proteinExistence type="predicted"/>
<organism evidence="6 7">
    <name type="scientific">Alicyclobacillus hesperidum</name>
    <dbReference type="NCBI Taxonomy" id="89784"/>
    <lineage>
        <taxon>Bacteria</taxon>
        <taxon>Bacillati</taxon>
        <taxon>Bacillota</taxon>
        <taxon>Bacilli</taxon>
        <taxon>Bacillales</taxon>
        <taxon>Alicyclobacillaceae</taxon>
        <taxon>Alicyclobacillus</taxon>
    </lineage>
</organism>
<dbReference type="Pfam" id="PF13377">
    <property type="entry name" value="Peripla_BP_3"/>
    <property type="match status" value="1"/>
</dbReference>
<dbReference type="STRING" id="89784.SAMN04489725_103193"/>
<dbReference type="PROSITE" id="PS50932">
    <property type="entry name" value="HTH_LACI_2"/>
    <property type="match status" value="1"/>
</dbReference>
<dbReference type="PANTHER" id="PTHR30146">
    <property type="entry name" value="LACI-RELATED TRANSCRIPTIONAL REPRESSOR"/>
    <property type="match status" value="1"/>
</dbReference>
<dbReference type="InterPro" id="IPR028082">
    <property type="entry name" value="Peripla_BP_I"/>
</dbReference>
<dbReference type="Proteomes" id="UP000182589">
    <property type="component" value="Unassembled WGS sequence"/>
</dbReference>
<evidence type="ECO:0000259" key="5">
    <source>
        <dbReference type="PROSITE" id="PS50932"/>
    </source>
</evidence>